<dbReference type="PANTHER" id="PTHR14003:SF19">
    <property type="entry name" value="YY2 TRANSCRIPTION FACTOR"/>
    <property type="match status" value="1"/>
</dbReference>
<evidence type="ECO:0000313" key="9">
    <source>
        <dbReference type="EMBL" id="KAL0467598.1"/>
    </source>
</evidence>
<dbReference type="SUPFAM" id="SSF57667">
    <property type="entry name" value="beta-beta-alpha zinc fingers"/>
    <property type="match status" value="1"/>
</dbReference>
<dbReference type="InterPro" id="IPR036236">
    <property type="entry name" value="Znf_C2H2_sf"/>
</dbReference>
<feature type="region of interest" description="Disordered" evidence="7">
    <location>
        <begin position="1"/>
        <end position="22"/>
    </location>
</feature>
<feature type="compositionally biased region" description="Polar residues" evidence="7">
    <location>
        <begin position="1"/>
        <end position="12"/>
    </location>
</feature>
<evidence type="ECO:0000256" key="2">
    <source>
        <dbReference type="ARBA" id="ARBA00022737"/>
    </source>
</evidence>
<sequence>MPSTSMPQQASTPRGGDVKQDRRPSFHQLLGEHQSLLPLRITIPISKKRTGPLSSGDTLLSSVDLANNRFFGQLGGSGSEEDGTSWWELGQGNSQVDDNTNNYDCNNCDSKNYDSNKYGNSLERLGFDWVPPDLPFEGSGLNLDGHFPILSANTQNICDAIYNTSQDPNGLASQHLDFCPPLQQIRTLTGDGADVSAWDSGPDPRPMIQGSSLMQLDWPLLPVLDIPMQYWNLQYTSSSTLPTNGEQLAASLQLGQNIYSCMSPYGWQTTSSTITAHTPVMAWQISTGSNSSTSPISCWNSDQFRCDYPNCKVTKPSQKELKRHQKSHKKPHVCDEPGCHFAFAAPAQLERHRKTHRRGNLDASEKGFAGKVEESQWLWQQQYQITTDVGMACWGDRCVGRPAKGFYPFPAL</sequence>
<feature type="domain" description="C2H2-type" evidence="8">
    <location>
        <begin position="332"/>
        <end position="356"/>
    </location>
</feature>
<keyword evidence="3 6" id="KW-0863">Zinc-finger</keyword>
<dbReference type="SMART" id="SM00355">
    <property type="entry name" value="ZnF_C2H2"/>
    <property type="match status" value="2"/>
</dbReference>
<evidence type="ECO:0000256" key="5">
    <source>
        <dbReference type="ARBA" id="ARBA00044085"/>
    </source>
</evidence>
<accession>A0ABR3D719</accession>
<dbReference type="EMBL" id="JAVLET010000009">
    <property type="protein sequence ID" value="KAL0467598.1"/>
    <property type="molecule type" value="Genomic_DNA"/>
</dbReference>
<evidence type="ECO:0000256" key="3">
    <source>
        <dbReference type="ARBA" id="ARBA00022771"/>
    </source>
</evidence>
<proteinExistence type="predicted"/>
<dbReference type="Proteomes" id="UP001451303">
    <property type="component" value="Unassembled WGS sequence"/>
</dbReference>
<evidence type="ECO:0000256" key="6">
    <source>
        <dbReference type="PROSITE-ProRule" id="PRU00042"/>
    </source>
</evidence>
<name>A0ABR3D719_NEUIN</name>
<reference evidence="9 10" key="1">
    <citation type="submission" date="2023-09" db="EMBL/GenBank/DDBJ databases">
        <title>Multi-omics analysis of a traditional fermented food reveals byproduct-associated fungal strains for waste-to-food upcycling.</title>
        <authorList>
            <consortium name="Lawrence Berkeley National Laboratory"/>
            <person name="Rekdal V.M."/>
            <person name="Villalobos-Escobedo J.M."/>
            <person name="Rodriguez-Valeron N."/>
            <person name="Garcia M.O."/>
            <person name="Vasquez D.P."/>
            <person name="Damayanti I."/>
            <person name="Sorensen P.M."/>
            <person name="Baidoo E.E."/>
            <person name="De Carvalho A.C."/>
            <person name="Riley R."/>
            <person name="Lipzen A."/>
            <person name="He G."/>
            <person name="Yan M."/>
            <person name="Haridas S."/>
            <person name="Daum C."/>
            <person name="Yoshinaga Y."/>
            <person name="Ng V."/>
            <person name="Grigoriev I.V."/>
            <person name="Munk R."/>
            <person name="Nuraida L."/>
            <person name="Wijaya C.H."/>
            <person name="Morales P.-C."/>
            <person name="Keasling J.D."/>
        </authorList>
    </citation>
    <scope>NUCLEOTIDE SEQUENCE [LARGE SCALE GENOMIC DNA]</scope>
    <source>
        <strain evidence="9 10">FGSC 2613</strain>
    </source>
</reference>
<keyword evidence="10" id="KW-1185">Reference proteome</keyword>
<protein>
    <recommendedName>
        <fullName evidence="5">C2H2 type master regulator of conidiophore development brlA</fullName>
    </recommendedName>
</protein>
<evidence type="ECO:0000313" key="10">
    <source>
        <dbReference type="Proteomes" id="UP001451303"/>
    </source>
</evidence>
<gene>
    <name evidence="9" type="ORF">QR685DRAFT_592122</name>
</gene>
<evidence type="ECO:0000256" key="7">
    <source>
        <dbReference type="SAM" id="MobiDB-lite"/>
    </source>
</evidence>
<keyword evidence="2" id="KW-0677">Repeat</keyword>
<dbReference type="PROSITE" id="PS50157">
    <property type="entry name" value="ZINC_FINGER_C2H2_2"/>
    <property type="match status" value="1"/>
</dbReference>
<dbReference type="PROSITE" id="PS00028">
    <property type="entry name" value="ZINC_FINGER_C2H2_1"/>
    <property type="match status" value="1"/>
</dbReference>
<evidence type="ECO:0000256" key="1">
    <source>
        <dbReference type="ARBA" id="ARBA00022723"/>
    </source>
</evidence>
<evidence type="ECO:0000256" key="4">
    <source>
        <dbReference type="ARBA" id="ARBA00022833"/>
    </source>
</evidence>
<organism evidence="9 10">
    <name type="scientific">Neurospora intermedia</name>
    <dbReference type="NCBI Taxonomy" id="5142"/>
    <lineage>
        <taxon>Eukaryota</taxon>
        <taxon>Fungi</taxon>
        <taxon>Dikarya</taxon>
        <taxon>Ascomycota</taxon>
        <taxon>Pezizomycotina</taxon>
        <taxon>Sordariomycetes</taxon>
        <taxon>Sordariomycetidae</taxon>
        <taxon>Sordariales</taxon>
        <taxon>Sordariaceae</taxon>
        <taxon>Neurospora</taxon>
    </lineage>
</organism>
<dbReference type="InterPro" id="IPR013087">
    <property type="entry name" value="Znf_C2H2_type"/>
</dbReference>
<comment type="caution">
    <text evidence="9">The sequence shown here is derived from an EMBL/GenBank/DDBJ whole genome shotgun (WGS) entry which is preliminary data.</text>
</comment>
<dbReference type="Gene3D" id="3.30.160.60">
    <property type="entry name" value="Classic Zinc Finger"/>
    <property type="match status" value="1"/>
</dbReference>
<evidence type="ECO:0000259" key="8">
    <source>
        <dbReference type="PROSITE" id="PS50157"/>
    </source>
</evidence>
<keyword evidence="1" id="KW-0479">Metal-binding</keyword>
<dbReference type="PANTHER" id="PTHR14003">
    <property type="entry name" value="TRANSCRIPTIONAL REPRESSOR PROTEIN YY"/>
    <property type="match status" value="1"/>
</dbReference>
<keyword evidence="4" id="KW-0862">Zinc</keyword>